<keyword evidence="3" id="KW-1185">Reference proteome</keyword>
<dbReference type="Proteomes" id="UP001611494">
    <property type="component" value="Unassembled WGS sequence"/>
</dbReference>
<dbReference type="EMBL" id="JBIRYL010000002">
    <property type="protein sequence ID" value="MFI2230925.1"/>
    <property type="molecule type" value="Genomic_DNA"/>
</dbReference>
<dbReference type="RefSeq" id="WP_397062270.1">
    <property type="nucleotide sequence ID" value="NZ_JBIRYL010000002.1"/>
</dbReference>
<evidence type="ECO:0000256" key="1">
    <source>
        <dbReference type="SAM" id="MobiDB-lite"/>
    </source>
</evidence>
<proteinExistence type="predicted"/>
<accession>A0ABW7VWG4</accession>
<feature type="region of interest" description="Disordered" evidence="1">
    <location>
        <begin position="75"/>
        <end position="110"/>
    </location>
</feature>
<reference evidence="2 3" key="1">
    <citation type="submission" date="2024-10" db="EMBL/GenBank/DDBJ databases">
        <title>The Natural Products Discovery Center: Release of the First 8490 Sequenced Strains for Exploring Actinobacteria Biosynthetic Diversity.</title>
        <authorList>
            <person name="Kalkreuter E."/>
            <person name="Kautsar S.A."/>
            <person name="Yang D."/>
            <person name="Bader C.D."/>
            <person name="Teijaro C.N."/>
            <person name="Fluegel L."/>
            <person name="Davis C.M."/>
            <person name="Simpson J.R."/>
            <person name="Lauterbach L."/>
            <person name="Steele A.D."/>
            <person name="Gui C."/>
            <person name="Meng S."/>
            <person name="Li G."/>
            <person name="Viehrig K."/>
            <person name="Ye F."/>
            <person name="Su P."/>
            <person name="Kiefer A.F."/>
            <person name="Nichols A."/>
            <person name="Cepeda A.J."/>
            <person name="Yan W."/>
            <person name="Fan B."/>
            <person name="Jiang Y."/>
            <person name="Adhikari A."/>
            <person name="Zheng C.-J."/>
            <person name="Schuster L."/>
            <person name="Cowan T.M."/>
            <person name="Smanski M.J."/>
            <person name="Chevrette M.G."/>
            <person name="De Carvalho L.P.S."/>
            <person name="Shen B."/>
        </authorList>
    </citation>
    <scope>NUCLEOTIDE SEQUENCE [LARGE SCALE GENOMIC DNA]</scope>
    <source>
        <strain evidence="2 3">NPDC019377</strain>
    </source>
</reference>
<evidence type="ECO:0000313" key="2">
    <source>
        <dbReference type="EMBL" id="MFI2230925.1"/>
    </source>
</evidence>
<comment type="caution">
    <text evidence="2">The sequence shown here is derived from an EMBL/GenBank/DDBJ whole genome shotgun (WGS) entry which is preliminary data.</text>
</comment>
<organism evidence="2 3">
    <name type="scientific">Nocardia testacea</name>
    <dbReference type="NCBI Taxonomy" id="248551"/>
    <lineage>
        <taxon>Bacteria</taxon>
        <taxon>Bacillati</taxon>
        <taxon>Actinomycetota</taxon>
        <taxon>Actinomycetes</taxon>
        <taxon>Mycobacteriales</taxon>
        <taxon>Nocardiaceae</taxon>
        <taxon>Nocardia</taxon>
    </lineage>
</organism>
<protein>
    <submittedName>
        <fullName evidence="2">Uncharacterized protein</fullName>
    </submittedName>
</protein>
<name>A0ABW7VWG4_9NOCA</name>
<evidence type="ECO:0000313" key="3">
    <source>
        <dbReference type="Proteomes" id="UP001611494"/>
    </source>
</evidence>
<gene>
    <name evidence="2" type="ORF">ACH49Z_13855</name>
</gene>
<sequence length="110" mass="13216">MTAEKYSDEWFRELAAADREVDRFDLVEDVLFDIFQAATEVQRQKGFRDCSAEDAKFNHYRGVIDSVWEDRDSAMDRKTDVQFGREFTEAQQKRREERRRERAAGRERSR</sequence>
<feature type="compositionally biased region" description="Basic and acidic residues" evidence="1">
    <location>
        <begin position="86"/>
        <end position="110"/>
    </location>
</feature>